<evidence type="ECO:0000256" key="2">
    <source>
        <dbReference type="SAM" id="Phobius"/>
    </source>
</evidence>
<feature type="transmembrane region" description="Helical" evidence="2">
    <location>
        <begin position="228"/>
        <end position="251"/>
    </location>
</feature>
<keyword evidence="2" id="KW-1133">Transmembrane helix</keyword>
<feature type="region of interest" description="Disordered" evidence="1">
    <location>
        <begin position="78"/>
        <end position="104"/>
    </location>
</feature>
<keyword evidence="4" id="KW-1185">Reference proteome</keyword>
<dbReference type="EMBL" id="CP047897">
    <property type="protein sequence ID" value="QHL88008.1"/>
    <property type="molecule type" value="Genomic_DNA"/>
</dbReference>
<feature type="transmembrane region" description="Helical" evidence="2">
    <location>
        <begin position="185"/>
        <end position="207"/>
    </location>
</feature>
<feature type="transmembrane region" description="Helical" evidence="2">
    <location>
        <begin position="6"/>
        <end position="27"/>
    </location>
</feature>
<keyword evidence="2" id="KW-0472">Membrane</keyword>
<accession>A0A6P1P0S1</accession>
<name>A0A6P1P0S1_9BACT</name>
<protein>
    <submittedName>
        <fullName evidence="3">Uncharacterized protein</fullName>
    </submittedName>
</protein>
<organism evidence="3 4">
    <name type="scientific">Nibribacter ruber</name>
    <dbReference type="NCBI Taxonomy" id="2698458"/>
    <lineage>
        <taxon>Bacteria</taxon>
        <taxon>Pseudomonadati</taxon>
        <taxon>Bacteroidota</taxon>
        <taxon>Cytophagia</taxon>
        <taxon>Cytophagales</taxon>
        <taxon>Hymenobacteraceae</taxon>
        <taxon>Nibribacter</taxon>
    </lineage>
</organism>
<dbReference type="AlphaFoldDB" id="A0A6P1P0S1"/>
<feature type="region of interest" description="Disordered" evidence="1">
    <location>
        <begin position="130"/>
        <end position="150"/>
    </location>
</feature>
<dbReference type="PROSITE" id="PS51257">
    <property type="entry name" value="PROKAR_LIPOPROTEIN"/>
    <property type="match status" value="1"/>
</dbReference>
<dbReference type="RefSeq" id="WP_160691957.1">
    <property type="nucleotide sequence ID" value="NZ_CP047897.1"/>
</dbReference>
<keyword evidence="2" id="KW-0812">Transmembrane</keyword>
<reference evidence="3 4" key="1">
    <citation type="submission" date="2020-01" db="EMBL/GenBank/DDBJ databases">
        <authorList>
            <person name="Kim M."/>
        </authorList>
    </citation>
    <scope>NUCLEOTIDE SEQUENCE [LARGE SCALE GENOMIC DNA]</scope>
    <source>
        <strain evidence="3 4">BT10</strain>
    </source>
</reference>
<feature type="compositionally biased region" description="Low complexity" evidence="1">
    <location>
        <begin position="85"/>
        <end position="96"/>
    </location>
</feature>
<sequence length="254" mass="26904">MKKTVFSPGAFPLLPFLMVLLFASGCAQRQVFDFSVPLAKTQNAQPNTPSDNAHNGRVSVALETAPAETYPLEASVAQPTPARFSSGSALSSAPSSKRPINPKGSTLLDKRLLQFKKQVEKAAAKSRDLKAGATHKKYRQAVGDGQEEKTPQSKSVRTLIGFGLAAAAVSLVVGLFGVWSLLGAGWVLLGFYLAFALLGALFFVLAMSKISKSPDPSIYARDKKIAKVGFLLSVLPAAILLGIFFLSIVLAPGL</sequence>
<evidence type="ECO:0000313" key="4">
    <source>
        <dbReference type="Proteomes" id="UP000464214"/>
    </source>
</evidence>
<evidence type="ECO:0000313" key="3">
    <source>
        <dbReference type="EMBL" id="QHL88008.1"/>
    </source>
</evidence>
<proteinExistence type="predicted"/>
<feature type="transmembrane region" description="Helical" evidence="2">
    <location>
        <begin position="159"/>
        <end position="179"/>
    </location>
</feature>
<dbReference type="KEGG" id="nib:GU926_11440"/>
<dbReference type="Proteomes" id="UP000464214">
    <property type="component" value="Chromosome"/>
</dbReference>
<gene>
    <name evidence="3" type="ORF">GU926_11440</name>
</gene>
<evidence type="ECO:0000256" key="1">
    <source>
        <dbReference type="SAM" id="MobiDB-lite"/>
    </source>
</evidence>